<evidence type="ECO:0000259" key="2">
    <source>
        <dbReference type="Pfam" id="PF13439"/>
    </source>
</evidence>
<evidence type="ECO:0000259" key="1">
    <source>
        <dbReference type="Pfam" id="PF00534"/>
    </source>
</evidence>
<dbReference type="SUPFAM" id="SSF53756">
    <property type="entry name" value="UDP-Glycosyltransferase/glycogen phosphorylase"/>
    <property type="match status" value="1"/>
</dbReference>
<feature type="domain" description="Glycosyltransferase subfamily 4-like N-terminal" evidence="2">
    <location>
        <begin position="10"/>
        <end position="170"/>
    </location>
</feature>
<feature type="domain" description="Glycosyl transferase family 1" evidence="1">
    <location>
        <begin position="187"/>
        <end position="345"/>
    </location>
</feature>
<dbReference type="InterPro" id="IPR028098">
    <property type="entry name" value="Glyco_trans_4-like_N"/>
</dbReference>
<name>A0A3B0UJ97_9ZZZZ</name>
<sequence length="376" mass="41224">MHIVGDFGQGGIQTYVRDLLAQHSRHPDIESIVLLLYSKGALFESVTDLGVNIYFIGMKGAGDLFGLTRAIKKAMGLKPDITHVHAVHPLIGPLLRIASMPAIYHEHGGILERDGVIKGGNPLSRLLCRNTYKSYKKYLAISDFVKESMDSTISGITDRIVTIYNGADIDGIDVVPPVSRTVLPAGWREDSIAVGIAGRLAPQKDIDKFLEVAAELSKHYSNIVFPIVGDGPLREELEDKAYSLGLAESVLFLGYRKDAIAIMKRFDVFLFTSAWEAFGLVVIEAMAAGVPVVAVHTPDSAVDEIIEFGVNGYVLGNSDPARISECVIRLLEDKALRQDIVKSARGQVHKRFSMAITAERIYQVYIDVVDKSKCKI</sequence>
<dbReference type="GO" id="GO:0016757">
    <property type="term" value="F:glycosyltransferase activity"/>
    <property type="evidence" value="ECO:0007669"/>
    <property type="project" value="InterPro"/>
</dbReference>
<dbReference type="AlphaFoldDB" id="A0A3B0UJ97"/>
<gene>
    <name evidence="3" type="ORF">MNBD_BACTEROID07-346</name>
</gene>
<evidence type="ECO:0008006" key="4">
    <source>
        <dbReference type="Google" id="ProtNLM"/>
    </source>
</evidence>
<protein>
    <recommendedName>
        <fullName evidence="4">Glycosyltransferase</fullName>
    </recommendedName>
</protein>
<organism evidence="3">
    <name type="scientific">hydrothermal vent metagenome</name>
    <dbReference type="NCBI Taxonomy" id="652676"/>
    <lineage>
        <taxon>unclassified sequences</taxon>
        <taxon>metagenomes</taxon>
        <taxon>ecological metagenomes</taxon>
    </lineage>
</organism>
<dbReference type="Pfam" id="PF13439">
    <property type="entry name" value="Glyco_transf_4"/>
    <property type="match status" value="1"/>
</dbReference>
<accession>A0A3B0UJ97</accession>
<dbReference type="Gene3D" id="3.40.50.2000">
    <property type="entry name" value="Glycogen Phosphorylase B"/>
    <property type="match status" value="2"/>
</dbReference>
<dbReference type="InterPro" id="IPR001296">
    <property type="entry name" value="Glyco_trans_1"/>
</dbReference>
<evidence type="ECO:0000313" key="3">
    <source>
        <dbReference type="EMBL" id="VAW26502.1"/>
    </source>
</evidence>
<dbReference type="PANTHER" id="PTHR12526">
    <property type="entry name" value="GLYCOSYLTRANSFERASE"/>
    <property type="match status" value="1"/>
</dbReference>
<proteinExistence type="predicted"/>
<dbReference type="Pfam" id="PF00534">
    <property type="entry name" value="Glycos_transf_1"/>
    <property type="match status" value="1"/>
</dbReference>
<reference evidence="3" key="1">
    <citation type="submission" date="2018-06" db="EMBL/GenBank/DDBJ databases">
        <authorList>
            <person name="Zhirakovskaya E."/>
        </authorList>
    </citation>
    <scope>NUCLEOTIDE SEQUENCE</scope>
</reference>
<dbReference type="EMBL" id="UOET01000035">
    <property type="protein sequence ID" value="VAW26502.1"/>
    <property type="molecule type" value="Genomic_DNA"/>
</dbReference>